<evidence type="ECO:0000313" key="5">
    <source>
        <dbReference type="Proteomes" id="UP000813463"/>
    </source>
</evidence>
<dbReference type="InterPro" id="IPR003103">
    <property type="entry name" value="BAG_domain"/>
</dbReference>
<feature type="compositionally biased region" description="Low complexity" evidence="3">
    <location>
        <begin position="670"/>
        <end position="681"/>
    </location>
</feature>
<feature type="region of interest" description="Disordered" evidence="3">
    <location>
        <begin position="650"/>
        <end position="708"/>
    </location>
</feature>
<protein>
    <submittedName>
        <fullName evidence="6">BAG family molecular chaperone regulator 6</fullName>
    </submittedName>
</protein>
<feature type="compositionally biased region" description="Basic and acidic residues" evidence="3">
    <location>
        <begin position="1012"/>
        <end position="1024"/>
    </location>
</feature>
<sequence length="1121" mass="125040">MFPAYTGMNSYPYQRSQMPSTQYYYPSWEAVPPQMKEDPPKESLPHNYGYLAPMQCHSCCTHGQYPAYYNFRPPCSHFPPPPTPTPTPTYNHFCGGYPPYPPQSHPMYYAPPPHYSMELPRYEFDKSAPRDQFHCCGCSNHPCHVKGRNNVTIEEQEPDVETKKSESLFPAGANNFQHPVMRIPSEYTMNKEQPRKLVDNEASGQQILPYLKKPQVQVQQRPVETEAQNTEGSLPHQGVRSVEKDPNLRNGWFPLDINRIKQLMDGGEAVLSRDQENKSRGEKKGCGTENKDQNMQSSSALKVVPRKLEHNETEAKKGKTAAGDDDSKVGTLGVDKKSNVRIIPVKQLEEHVHKLSKNEEVHKVDLAALSKASQDAAKNCTGRQSLSHTKKSKLPPICLRVDPPKKKNGNRISRSPSPPGVKEGPSKGIKVKDVEKIPSQNKIQGAGSAQEGSEILKDKVAGAEKMVMQQGDSDNKPEDAKVGGVWVQAQELQAGKEDECEQESKGKEERRCMTDMEAAVVIQSAYRGYSVRRRELVKKLKQIARICEEAILVKKHIEDIESCSAIEDKEKAAVGETIMNLLLKLDAIQGLHEIVRDVRKSVAKDLINLQEKLDSIRSQKCIQLAQDTPCAEASEGYSVYRENSAKAFEGEGISSNDLSSTQTRLPQDVEGGSQNESSSEEIVLNLDSQKGPQDKTVNPSGRTDGNVVTTGLDSEVLEKEPGASETVQGQLSMELKEPLVNANHIVMDDDMVSENKDEDANFLSELPLEVVEEESLATSGHVDAAVQNDLVSGVQNKEEHHLEQAQELEEKSLANMKIVKETAGQNEDQEAYILRELPVEVVEEDDKEIPVMEGDLCASKFASQSDDGKELTKSETSGRMNNDLEVDQPSDWVEEENEDLLVKEKENSEALEICNKKIATGEEVGYIISAEDIEMPLMEEVDGKPRETTGKREISAVESGVQVEKGAEVPDLKENQDQVKVESSILLMDPFYNNEDESEIFAGDQGNGSEILKPELRESDTRQSEEKCRMMVEQWDDQSSVVGGKKDEQIDKTIIQENEKLREMLEKLVAAGKEQQEVIFNLEGKLKDLEKKLTKKKNKRSAKHPRVSLSRRPCGKPTNGS</sequence>
<feature type="region of interest" description="Disordered" evidence="3">
    <location>
        <begin position="1093"/>
        <end position="1121"/>
    </location>
</feature>
<dbReference type="Pfam" id="PF02179">
    <property type="entry name" value="BAG"/>
    <property type="match status" value="1"/>
</dbReference>
<dbReference type="Pfam" id="PF00612">
    <property type="entry name" value="IQ"/>
    <property type="match status" value="1"/>
</dbReference>
<dbReference type="GO" id="GO:0005516">
    <property type="term" value="F:calmodulin binding"/>
    <property type="evidence" value="ECO:0007669"/>
    <property type="project" value="UniProtKB-KW"/>
</dbReference>
<dbReference type="Gene3D" id="1.20.58.120">
    <property type="entry name" value="BAG domain"/>
    <property type="match status" value="1"/>
</dbReference>
<feature type="region of interest" description="Disordered" evidence="3">
    <location>
        <begin position="938"/>
        <end position="976"/>
    </location>
</feature>
<accession>A0A9R0ILF2</accession>
<keyword evidence="5" id="KW-1185">Reference proteome</keyword>
<evidence type="ECO:0000256" key="1">
    <source>
        <dbReference type="ARBA" id="ARBA00022860"/>
    </source>
</evidence>
<reference evidence="5" key="1">
    <citation type="journal article" date="2021" name="Nat. Commun.">
        <title>Genomic analyses provide insights into spinach domestication and the genetic basis of agronomic traits.</title>
        <authorList>
            <person name="Cai X."/>
            <person name="Sun X."/>
            <person name="Xu C."/>
            <person name="Sun H."/>
            <person name="Wang X."/>
            <person name="Ge C."/>
            <person name="Zhang Z."/>
            <person name="Wang Q."/>
            <person name="Fei Z."/>
            <person name="Jiao C."/>
            <person name="Wang Q."/>
        </authorList>
    </citation>
    <scope>NUCLEOTIDE SEQUENCE [LARGE SCALE GENOMIC DNA]</scope>
    <source>
        <strain evidence="5">cv. Varoflay</strain>
    </source>
</reference>
<feature type="region of interest" description="Disordered" evidence="3">
    <location>
        <begin position="271"/>
        <end position="332"/>
    </location>
</feature>
<dbReference type="GO" id="GO:0006457">
    <property type="term" value="P:protein folding"/>
    <property type="evidence" value="ECO:0000318"/>
    <property type="project" value="GO_Central"/>
</dbReference>
<gene>
    <name evidence="6" type="primary">LOC110790218</name>
</gene>
<feature type="compositionally biased region" description="Basic residues" evidence="3">
    <location>
        <begin position="1093"/>
        <end position="1106"/>
    </location>
</feature>
<keyword evidence="1" id="KW-0112">Calmodulin-binding</keyword>
<proteinExistence type="predicted"/>
<evidence type="ECO:0000259" key="4">
    <source>
        <dbReference type="PROSITE" id="PS51035"/>
    </source>
</evidence>
<dbReference type="AlphaFoldDB" id="A0A9R0ILF2"/>
<feature type="region of interest" description="Disordered" evidence="3">
    <location>
        <begin position="210"/>
        <end position="251"/>
    </location>
</feature>
<feature type="compositionally biased region" description="Basic and acidic residues" evidence="3">
    <location>
        <begin position="306"/>
        <end position="317"/>
    </location>
</feature>
<evidence type="ECO:0000256" key="3">
    <source>
        <dbReference type="SAM" id="MobiDB-lite"/>
    </source>
</evidence>
<feature type="region of interest" description="Disordered" evidence="3">
    <location>
        <begin position="860"/>
        <end position="896"/>
    </location>
</feature>
<dbReference type="GO" id="GO:0009506">
    <property type="term" value="C:plasmodesma"/>
    <property type="evidence" value="ECO:0007669"/>
    <property type="project" value="TreeGrafter"/>
</dbReference>
<dbReference type="OrthoDB" id="787121at2759"/>
<dbReference type="SMART" id="SM00264">
    <property type="entry name" value="BAG"/>
    <property type="match status" value="1"/>
</dbReference>
<dbReference type="SUPFAM" id="SSF63491">
    <property type="entry name" value="BAG domain"/>
    <property type="match status" value="1"/>
</dbReference>
<feature type="compositionally biased region" description="Basic and acidic residues" evidence="3">
    <location>
        <begin position="965"/>
        <end position="976"/>
    </location>
</feature>
<dbReference type="GO" id="GO:0051087">
    <property type="term" value="F:protein-folding chaperone binding"/>
    <property type="evidence" value="ECO:0007669"/>
    <property type="project" value="InterPro"/>
</dbReference>
<feature type="region of interest" description="Disordered" evidence="3">
    <location>
        <begin position="373"/>
        <end position="454"/>
    </location>
</feature>
<dbReference type="PROSITE" id="PS50096">
    <property type="entry name" value="IQ"/>
    <property type="match status" value="1"/>
</dbReference>
<name>A0A9R0ILF2_SPIOL</name>
<dbReference type="InterPro" id="IPR000048">
    <property type="entry name" value="IQ_motif_EF-hand-BS"/>
</dbReference>
<dbReference type="GeneID" id="110790218"/>
<dbReference type="RefSeq" id="XP_021850700.1">
    <property type="nucleotide sequence ID" value="XM_021995008.2"/>
</dbReference>
<dbReference type="CDD" id="cd23767">
    <property type="entry name" value="IQCD"/>
    <property type="match status" value="1"/>
</dbReference>
<reference evidence="6" key="2">
    <citation type="submission" date="2025-08" db="UniProtKB">
        <authorList>
            <consortium name="RefSeq"/>
        </authorList>
    </citation>
    <scope>IDENTIFICATION</scope>
    <source>
        <tissue evidence="6">Leaf</tissue>
    </source>
</reference>
<dbReference type="PROSITE" id="PS51035">
    <property type="entry name" value="BAG"/>
    <property type="match status" value="1"/>
</dbReference>
<feature type="compositionally biased region" description="Polar residues" evidence="3">
    <location>
        <begin position="653"/>
        <end position="665"/>
    </location>
</feature>
<feature type="compositionally biased region" description="Basic and acidic residues" evidence="3">
    <location>
        <begin position="271"/>
        <end position="292"/>
    </location>
</feature>
<feature type="region of interest" description="Disordered" evidence="3">
    <location>
        <begin position="998"/>
        <end position="1024"/>
    </location>
</feature>
<feature type="compositionally biased region" description="Basic and acidic residues" evidence="3">
    <location>
        <begin position="941"/>
        <end position="955"/>
    </location>
</feature>
<dbReference type="Gene3D" id="1.20.5.190">
    <property type="match status" value="1"/>
</dbReference>
<organism evidence="5 6">
    <name type="scientific">Spinacia oleracea</name>
    <name type="common">Spinach</name>
    <dbReference type="NCBI Taxonomy" id="3562"/>
    <lineage>
        <taxon>Eukaryota</taxon>
        <taxon>Viridiplantae</taxon>
        <taxon>Streptophyta</taxon>
        <taxon>Embryophyta</taxon>
        <taxon>Tracheophyta</taxon>
        <taxon>Spermatophyta</taxon>
        <taxon>Magnoliopsida</taxon>
        <taxon>eudicotyledons</taxon>
        <taxon>Gunneridae</taxon>
        <taxon>Pentapetalae</taxon>
        <taxon>Caryophyllales</taxon>
        <taxon>Chenopodiaceae</taxon>
        <taxon>Chenopodioideae</taxon>
        <taxon>Anserineae</taxon>
        <taxon>Spinacia</taxon>
    </lineage>
</organism>
<dbReference type="KEGG" id="soe:110790218"/>
<feature type="compositionally biased region" description="Acidic residues" evidence="3">
    <location>
        <begin position="884"/>
        <end position="896"/>
    </location>
</feature>
<dbReference type="PANTHER" id="PTHR33322:SF16">
    <property type="entry name" value="BAG FAMILY MOLECULAR CHAPERONE REGULATOR 6"/>
    <property type="match status" value="1"/>
</dbReference>
<feature type="compositionally biased region" description="Polar residues" evidence="3">
    <location>
        <begin position="686"/>
        <end position="708"/>
    </location>
</feature>
<feature type="domain" description="BAG" evidence="4">
    <location>
        <begin position="567"/>
        <end position="617"/>
    </location>
</feature>
<evidence type="ECO:0000313" key="6">
    <source>
        <dbReference type="RefSeq" id="XP_021850700.1"/>
    </source>
</evidence>
<dbReference type="Proteomes" id="UP000813463">
    <property type="component" value="Chromosome 2"/>
</dbReference>
<dbReference type="InterPro" id="IPR036533">
    <property type="entry name" value="BAG_dom_sf"/>
</dbReference>
<keyword evidence="2" id="KW-0143">Chaperone</keyword>
<dbReference type="PANTHER" id="PTHR33322">
    <property type="entry name" value="BAG DOMAIN CONTAINING PROTEIN, EXPRESSED"/>
    <property type="match status" value="1"/>
</dbReference>
<dbReference type="InterPro" id="IPR040400">
    <property type="entry name" value="BAG5/6/7/8"/>
</dbReference>
<evidence type="ECO:0000256" key="2">
    <source>
        <dbReference type="ARBA" id="ARBA00023186"/>
    </source>
</evidence>